<sequence>MERLLCWLDVRVWFFLMDEGHICTNQGPAKYEGNKLNKWKPLREIAFAYFHLWECTNSRLDIWELTNSAEIVRCPRSSLTEKPITSHFRYLMRHPPEDRRCTHMLDNMLETGYRHRRDFVVVVEIIEGLNTITIIGVVYSVIARDVGGGFGIASFAVTALAFAVAVIAAGEWLGLESLDSFTETDMWRGERLEGRVLRDEKVIGRDRSKKYKQQSGRLPLVI</sequence>
<dbReference type="EMBL" id="KV751093">
    <property type="protein sequence ID" value="OCL01650.1"/>
    <property type="molecule type" value="Genomic_DNA"/>
</dbReference>
<organism evidence="2 3">
    <name type="scientific">Glonium stellatum</name>
    <dbReference type="NCBI Taxonomy" id="574774"/>
    <lineage>
        <taxon>Eukaryota</taxon>
        <taxon>Fungi</taxon>
        <taxon>Dikarya</taxon>
        <taxon>Ascomycota</taxon>
        <taxon>Pezizomycotina</taxon>
        <taxon>Dothideomycetes</taxon>
        <taxon>Pleosporomycetidae</taxon>
        <taxon>Gloniales</taxon>
        <taxon>Gloniaceae</taxon>
        <taxon>Glonium</taxon>
    </lineage>
</organism>
<accession>A0A8E2END5</accession>
<keyword evidence="1" id="KW-0472">Membrane</keyword>
<keyword evidence="3" id="KW-1185">Reference proteome</keyword>
<evidence type="ECO:0000313" key="3">
    <source>
        <dbReference type="Proteomes" id="UP000250140"/>
    </source>
</evidence>
<name>A0A8E2END5_9PEZI</name>
<keyword evidence="1" id="KW-1133">Transmembrane helix</keyword>
<proteinExistence type="predicted"/>
<keyword evidence="1" id="KW-0812">Transmembrane</keyword>
<gene>
    <name evidence="2" type="ORF">AOQ84DRAFT_213759</name>
</gene>
<dbReference type="Proteomes" id="UP000250140">
    <property type="component" value="Unassembled WGS sequence"/>
</dbReference>
<evidence type="ECO:0000256" key="1">
    <source>
        <dbReference type="SAM" id="Phobius"/>
    </source>
</evidence>
<dbReference type="AlphaFoldDB" id="A0A8E2END5"/>
<evidence type="ECO:0000313" key="2">
    <source>
        <dbReference type="EMBL" id="OCL01650.1"/>
    </source>
</evidence>
<reference evidence="2 3" key="1">
    <citation type="journal article" date="2016" name="Nat. Commun.">
        <title>Ectomycorrhizal ecology is imprinted in the genome of the dominant symbiotic fungus Cenococcum geophilum.</title>
        <authorList>
            <consortium name="DOE Joint Genome Institute"/>
            <person name="Peter M."/>
            <person name="Kohler A."/>
            <person name="Ohm R.A."/>
            <person name="Kuo A."/>
            <person name="Krutzmann J."/>
            <person name="Morin E."/>
            <person name="Arend M."/>
            <person name="Barry K.W."/>
            <person name="Binder M."/>
            <person name="Choi C."/>
            <person name="Clum A."/>
            <person name="Copeland A."/>
            <person name="Grisel N."/>
            <person name="Haridas S."/>
            <person name="Kipfer T."/>
            <person name="LaButti K."/>
            <person name="Lindquist E."/>
            <person name="Lipzen A."/>
            <person name="Maire R."/>
            <person name="Meier B."/>
            <person name="Mihaltcheva S."/>
            <person name="Molinier V."/>
            <person name="Murat C."/>
            <person name="Poggeler S."/>
            <person name="Quandt C.A."/>
            <person name="Sperisen C."/>
            <person name="Tritt A."/>
            <person name="Tisserant E."/>
            <person name="Crous P.W."/>
            <person name="Henrissat B."/>
            <person name="Nehls U."/>
            <person name="Egli S."/>
            <person name="Spatafora J.W."/>
            <person name="Grigoriev I.V."/>
            <person name="Martin F.M."/>
        </authorList>
    </citation>
    <scope>NUCLEOTIDE SEQUENCE [LARGE SCALE GENOMIC DNA]</scope>
    <source>
        <strain evidence="2 3">CBS 207.34</strain>
    </source>
</reference>
<feature type="transmembrane region" description="Helical" evidence="1">
    <location>
        <begin position="119"/>
        <end position="142"/>
    </location>
</feature>
<protein>
    <submittedName>
        <fullName evidence="2">Uncharacterized protein</fullName>
    </submittedName>
</protein>
<dbReference type="OrthoDB" id="3945333at2759"/>
<feature type="transmembrane region" description="Helical" evidence="1">
    <location>
        <begin position="148"/>
        <end position="169"/>
    </location>
</feature>